<dbReference type="EMBL" id="OZ037945">
    <property type="protein sequence ID" value="CAL1702300.1"/>
    <property type="molecule type" value="Genomic_DNA"/>
</dbReference>
<name>A0ABP1D331_9APHY</name>
<keyword evidence="1" id="KW-0472">Membrane</keyword>
<gene>
    <name evidence="2" type="ORF">GFSPODELE1_LOCUS3980</name>
</gene>
<reference evidence="3" key="1">
    <citation type="submission" date="2024-04" db="EMBL/GenBank/DDBJ databases">
        <authorList>
            <person name="Shaw F."/>
            <person name="Minotto A."/>
        </authorList>
    </citation>
    <scope>NUCLEOTIDE SEQUENCE [LARGE SCALE GENOMIC DNA]</scope>
</reference>
<feature type="transmembrane region" description="Helical" evidence="1">
    <location>
        <begin position="165"/>
        <end position="186"/>
    </location>
</feature>
<feature type="transmembrane region" description="Helical" evidence="1">
    <location>
        <begin position="50"/>
        <end position="73"/>
    </location>
</feature>
<evidence type="ECO:0000256" key="1">
    <source>
        <dbReference type="SAM" id="Phobius"/>
    </source>
</evidence>
<protein>
    <submittedName>
        <fullName evidence="2">Uncharacterized protein</fullName>
    </submittedName>
</protein>
<sequence>MVDWTSPEELAKETNVYGNIIFAFFGLYVWELFQTFGFEWSLICRTRRFTWPLVTFFFLCRYSMLAALIGLVISLQISTPIDCNALYIFNSVTGNLAILTASTSLMIRTIALWERQLKVVIPLCILCLAHWAILWRSMFLLAAVYDPTKHSCTVWSTNHVFLNVEFFMTMIFDLIILCFTVVALYAKHKSRSDLWHLLFRDGLVYFFITFFCNALPAVFNVLNLNTIMNIIATIPAATIASIAACRLVIRLQQFNQPDSYIQSTSPGGMSEYPRSPLRFTNLPNRRYTMPRRPEVLVTTDHYVMEDFHSSPASLTPSPITPLDKVHNPLDVEDEKDYDGISTRSSKHGVQSLTCVV</sequence>
<evidence type="ECO:0000313" key="3">
    <source>
        <dbReference type="Proteomes" id="UP001497453"/>
    </source>
</evidence>
<dbReference type="Proteomes" id="UP001497453">
    <property type="component" value="Chromosome 2"/>
</dbReference>
<accession>A0ABP1D331</accession>
<feature type="transmembrane region" description="Helical" evidence="1">
    <location>
        <begin position="85"/>
        <end position="107"/>
    </location>
</feature>
<organism evidence="2 3">
    <name type="scientific">Somion occarium</name>
    <dbReference type="NCBI Taxonomy" id="3059160"/>
    <lineage>
        <taxon>Eukaryota</taxon>
        <taxon>Fungi</taxon>
        <taxon>Dikarya</taxon>
        <taxon>Basidiomycota</taxon>
        <taxon>Agaricomycotina</taxon>
        <taxon>Agaricomycetes</taxon>
        <taxon>Polyporales</taxon>
        <taxon>Cerrenaceae</taxon>
        <taxon>Somion</taxon>
    </lineage>
</organism>
<keyword evidence="3" id="KW-1185">Reference proteome</keyword>
<keyword evidence="1" id="KW-1133">Transmembrane helix</keyword>
<feature type="transmembrane region" description="Helical" evidence="1">
    <location>
        <begin position="20"/>
        <end position="38"/>
    </location>
</feature>
<evidence type="ECO:0000313" key="2">
    <source>
        <dbReference type="EMBL" id="CAL1702300.1"/>
    </source>
</evidence>
<feature type="transmembrane region" description="Helical" evidence="1">
    <location>
        <begin position="198"/>
        <end position="221"/>
    </location>
</feature>
<proteinExistence type="predicted"/>
<keyword evidence="1" id="KW-0812">Transmembrane</keyword>
<feature type="transmembrane region" description="Helical" evidence="1">
    <location>
        <begin position="119"/>
        <end position="145"/>
    </location>
</feature>
<feature type="transmembrane region" description="Helical" evidence="1">
    <location>
        <begin position="227"/>
        <end position="249"/>
    </location>
</feature>